<sequence length="525" mass="53425">MGDLSVSSWGPGFMGSANQLDGTSGCSLAYLALTATPSPSSSSLVTPNNQSGSFFNDARLRIPTTAPHSTLTTEGQTISSSVVTDCLTTSGTTLGPSLGHDFSQQHALLSSSQFTGPAAADAMFRCGDCSVIGDSSGNLPSSSVSQQLPATTSMLLLNLGTFKAGLHCAGYTDSAIEEIVSAMGVLGSYGLINSSTLCQLAPAAASIALSAGLNCSSSSTGTYKTHTLSSLLQTPSPQSGLLPANSVTMTSGWANLKPASSNYDSSFLENGSGPVCYLPLLPTTSHAGISAPPPTIAPSLFTPSTMTTTAVEASVTSTHNTGDTININTNQANNSSCSAVINCSTQPLGLDDLPYEIAQLRIVGSSEALESNRLYGDVGQVTPGCSGSANCLSWPCGASACGPDNQGPPVPFSPAHFMQTQAQHQRQLSGGSDSRLACSISPVWPSLVRLAHHSGPCLPTYQQNFAYPSPPVPTTLHGSLLSSGDQSSCHPTATMAATAVAIPATTGCYASQTSAPNCSLYTQVG</sequence>
<proteinExistence type="predicted"/>
<protein>
    <submittedName>
        <fullName evidence="1">Uncharacterized protein</fullName>
    </submittedName>
</protein>
<name>A0A448XBK1_9PLAT</name>
<gene>
    <name evidence="1" type="ORF">PXEA_LOCUS26380</name>
</gene>
<dbReference type="AlphaFoldDB" id="A0A448XBK1"/>
<evidence type="ECO:0000313" key="2">
    <source>
        <dbReference type="Proteomes" id="UP000784294"/>
    </source>
</evidence>
<dbReference type="EMBL" id="CAAALY010244915">
    <property type="protein sequence ID" value="VEL32940.1"/>
    <property type="molecule type" value="Genomic_DNA"/>
</dbReference>
<keyword evidence="2" id="KW-1185">Reference proteome</keyword>
<accession>A0A448XBK1</accession>
<reference evidence="1" key="1">
    <citation type="submission" date="2018-11" db="EMBL/GenBank/DDBJ databases">
        <authorList>
            <consortium name="Pathogen Informatics"/>
        </authorList>
    </citation>
    <scope>NUCLEOTIDE SEQUENCE</scope>
</reference>
<dbReference type="Proteomes" id="UP000784294">
    <property type="component" value="Unassembled WGS sequence"/>
</dbReference>
<evidence type="ECO:0000313" key="1">
    <source>
        <dbReference type="EMBL" id="VEL32940.1"/>
    </source>
</evidence>
<comment type="caution">
    <text evidence="1">The sequence shown here is derived from an EMBL/GenBank/DDBJ whole genome shotgun (WGS) entry which is preliminary data.</text>
</comment>
<organism evidence="1 2">
    <name type="scientific">Protopolystoma xenopodis</name>
    <dbReference type="NCBI Taxonomy" id="117903"/>
    <lineage>
        <taxon>Eukaryota</taxon>
        <taxon>Metazoa</taxon>
        <taxon>Spiralia</taxon>
        <taxon>Lophotrochozoa</taxon>
        <taxon>Platyhelminthes</taxon>
        <taxon>Monogenea</taxon>
        <taxon>Polyopisthocotylea</taxon>
        <taxon>Polystomatidea</taxon>
        <taxon>Polystomatidae</taxon>
        <taxon>Protopolystoma</taxon>
    </lineage>
</organism>